<feature type="compositionally biased region" description="Basic and acidic residues" evidence="9">
    <location>
        <begin position="1"/>
        <end position="16"/>
    </location>
</feature>
<evidence type="ECO:0000256" key="9">
    <source>
        <dbReference type="SAM" id="MobiDB-lite"/>
    </source>
</evidence>
<dbReference type="FunFam" id="2.60.40.420:FF:000009">
    <property type="entry name" value="Ceruloplasmin"/>
    <property type="match status" value="1"/>
</dbReference>
<keyword evidence="8" id="KW-0325">Glycoprotein</keyword>
<keyword evidence="6" id="KW-0560">Oxidoreductase</keyword>
<feature type="compositionally biased region" description="Basic and acidic residues" evidence="9">
    <location>
        <begin position="159"/>
        <end position="183"/>
    </location>
</feature>
<evidence type="ECO:0000256" key="2">
    <source>
        <dbReference type="ARBA" id="ARBA00010609"/>
    </source>
</evidence>
<feature type="region of interest" description="Disordered" evidence="9">
    <location>
        <begin position="1"/>
        <end position="67"/>
    </location>
</feature>
<dbReference type="PANTHER" id="PTHR31833:SF2">
    <property type="entry name" value="UPF0690 PROTEIN C1ORF52"/>
    <property type="match status" value="1"/>
</dbReference>
<comment type="similarity">
    <text evidence="2">Belongs to the multicopper oxidase family.</text>
</comment>
<dbReference type="InterPro" id="IPR011707">
    <property type="entry name" value="Cu-oxidase-like_N"/>
</dbReference>
<keyword evidence="3" id="KW-0479">Metal-binding</keyword>
<dbReference type="GO" id="GO:0016491">
    <property type="term" value="F:oxidoreductase activity"/>
    <property type="evidence" value="ECO:0007669"/>
    <property type="project" value="UniProtKB-KW"/>
</dbReference>
<dbReference type="PANTHER" id="PTHR31833">
    <property type="entry name" value="UPF0690 PROTEIN C1ORF52"/>
    <property type="match status" value="1"/>
</dbReference>
<gene>
    <name evidence="11" type="ORF">P5673_008975</name>
</gene>
<dbReference type="GO" id="GO:0005507">
    <property type="term" value="F:copper ion binding"/>
    <property type="evidence" value="ECO:0007669"/>
    <property type="project" value="InterPro"/>
</dbReference>
<keyword evidence="7" id="KW-1015">Disulfide bond</keyword>
<evidence type="ECO:0000256" key="3">
    <source>
        <dbReference type="ARBA" id="ARBA00022723"/>
    </source>
</evidence>
<evidence type="ECO:0000256" key="7">
    <source>
        <dbReference type="ARBA" id="ARBA00023157"/>
    </source>
</evidence>
<name>A0AAD9VAU6_ACRCE</name>
<reference evidence="11" key="2">
    <citation type="journal article" date="2023" name="Science">
        <title>Genomic signatures of disease resistance in endangered staghorn corals.</title>
        <authorList>
            <person name="Vollmer S.V."/>
            <person name="Selwyn J.D."/>
            <person name="Despard B.A."/>
            <person name="Roesel C.L."/>
        </authorList>
    </citation>
    <scope>NUCLEOTIDE SEQUENCE</scope>
    <source>
        <strain evidence="11">K2</strain>
    </source>
</reference>
<dbReference type="Proteomes" id="UP001249851">
    <property type="component" value="Unassembled WGS sequence"/>
</dbReference>
<dbReference type="InterPro" id="IPR029089">
    <property type="entry name" value="DUF4660"/>
</dbReference>
<sequence>MADISKDECLEQEKDPLSFFSAADSDSSSDSESDEETKKEYRDYDKSNDSGKQNVSPASKLPSPTTLFATVGRPSFLETKEDNYVDWNSLTKNYEPNTYSAPPVQFASVAETRGSEEYDDDAVISSAPVKYGKEISDIQKHLVIHEKRSVTAALNILNDRGESAPKKQKTENFRQKEKRKRDQGQSSRGKSYVEEEKRILRQDLCFSSKTREYFIAAVERDWNYAPSGFNKVKGIKLQHDGNAAQSTVSGPHRIGRVYRKVLYREFTDGTFTQEIPHPTHLGLLGPIIKGEVGDTIKVHFKNKASRPYTMHPHGVFYDKGSEGALYDDHTQGELKGDDHVQPNMDRVYEWSIPENHAPTKDDENCLMWAYHSHVMPIEDVNTGLIGAILTCKRGTLDSATGVRTDVDKEFVLLFTVFDENKSWLLDDNIRKFCSDPEKTLSQKTDSAFVNSNKMSAINGRVFGNLEGLEMCVGDKVSWHLYGMGTDSDVHAAYFHGQIFTIDHHRQSIATVLPATFLTANMKTVNPGTWLLNCMVTGSYDNGMYTLFNVTKCAREAEMSMPSGGTTRRYFISAEETLWNYGPSGLNKITGEPLTKPGSESSKYFIKADNRIGGIYKKALYFEYTDDTFSTRKNRSADALHLGSLGPVIRAEVGDTIQVVFKNMVSIT</sequence>
<evidence type="ECO:0000256" key="4">
    <source>
        <dbReference type="ARBA" id="ARBA00022729"/>
    </source>
</evidence>
<dbReference type="EMBL" id="JARQWQ010000015">
    <property type="protein sequence ID" value="KAK2567170.1"/>
    <property type="molecule type" value="Genomic_DNA"/>
</dbReference>
<reference evidence="11" key="1">
    <citation type="journal article" date="2023" name="G3 (Bethesda)">
        <title>Whole genome assembly and annotation of the endangered Caribbean coral Acropora cervicornis.</title>
        <authorList>
            <person name="Selwyn J.D."/>
            <person name="Vollmer S.V."/>
        </authorList>
    </citation>
    <scope>NUCLEOTIDE SEQUENCE</scope>
    <source>
        <strain evidence="11">K2</strain>
    </source>
</reference>
<dbReference type="Pfam" id="PF07732">
    <property type="entry name" value="Cu-oxidase_3"/>
    <property type="match status" value="1"/>
</dbReference>
<evidence type="ECO:0000313" key="12">
    <source>
        <dbReference type="Proteomes" id="UP001249851"/>
    </source>
</evidence>
<dbReference type="SUPFAM" id="SSF49503">
    <property type="entry name" value="Cupredoxins"/>
    <property type="match status" value="3"/>
</dbReference>
<dbReference type="Pfam" id="PF15559">
    <property type="entry name" value="DUF4660"/>
    <property type="match status" value="1"/>
</dbReference>
<keyword evidence="5" id="KW-0677">Repeat</keyword>
<evidence type="ECO:0000256" key="6">
    <source>
        <dbReference type="ARBA" id="ARBA00023002"/>
    </source>
</evidence>
<dbReference type="Gene3D" id="2.60.40.420">
    <property type="entry name" value="Cupredoxins - blue copper proteins"/>
    <property type="match status" value="2"/>
</dbReference>
<comment type="caution">
    <text evidence="11">The sequence shown here is derived from an EMBL/GenBank/DDBJ whole genome shotgun (WGS) entry which is preliminary data.</text>
</comment>
<evidence type="ECO:0000256" key="1">
    <source>
        <dbReference type="ARBA" id="ARBA00008407"/>
    </source>
</evidence>
<feature type="compositionally biased region" description="Polar residues" evidence="9">
    <location>
        <begin position="50"/>
        <end position="67"/>
    </location>
</feature>
<feature type="region of interest" description="Disordered" evidence="9">
    <location>
        <begin position="157"/>
        <end position="193"/>
    </location>
</feature>
<protein>
    <submittedName>
        <fullName evidence="11">Hephaestin-like protein</fullName>
    </submittedName>
</protein>
<evidence type="ECO:0000259" key="10">
    <source>
        <dbReference type="Pfam" id="PF07732"/>
    </source>
</evidence>
<dbReference type="InterPro" id="IPR033138">
    <property type="entry name" value="Cu_oxidase_CS"/>
</dbReference>
<organism evidence="11 12">
    <name type="scientific">Acropora cervicornis</name>
    <name type="common">Staghorn coral</name>
    <dbReference type="NCBI Taxonomy" id="6130"/>
    <lineage>
        <taxon>Eukaryota</taxon>
        <taxon>Metazoa</taxon>
        <taxon>Cnidaria</taxon>
        <taxon>Anthozoa</taxon>
        <taxon>Hexacorallia</taxon>
        <taxon>Scleractinia</taxon>
        <taxon>Astrocoeniina</taxon>
        <taxon>Acroporidae</taxon>
        <taxon>Acropora</taxon>
    </lineage>
</organism>
<keyword evidence="12" id="KW-1185">Reference proteome</keyword>
<feature type="domain" description="Plastocyanin-like" evidence="10">
    <location>
        <begin position="283"/>
        <end position="389"/>
    </location>
</feature>
<feature type="compositionally biased region" description="Basic and acidic residues" evidence="9">
    <location>
        <begin position="36"/>
        <end position="49"/>
    </location>
</feature>
<dbReference type="AlphaFoldDB" id="A0AAD9VAU6"/>
<proteinExistence type="inferred from homology"/>
<keyword evidence="4" id="KW-0732">Signal</keyword>
<evidence type="ECO:0000256" key="5">
    <source>
        <dbReference type="ARBA" id="ARBA00022737"/>
    </source>
</evidence>
<evidence type="ECO:0000313" key="11">
    <source>
        <dbReference type="EMBL" id="KAK2567170.1"/>
    </source>
</evidence>
<dbReference type="InterPro" id="IPR008972">
    <property type="entry name" value="Cupredoxin"/>
</dbReference>
<comment type="similarity">
    <text evidence="1">Belongs to the UPF0690 family.</text>
</comment>
<dbReference type="PROSITE" id="PS00079">
    <property type="entry name" value="MULTICOPPER_OXIDASE1"/>
    <property type="match status" value="1"/>
</dbReference>
<accession>A0AAD9VAU6</accession>
<evidence type="ECO:0000256" key="8">
    <source>
        <dbReference type="ARBA" id="ARBA00023180"/>
    </source>
</evidence>